<dbReference type="STRING" id="139723.A0A182MW93"/>
<feature type="region of interest" description="Disordered" evidence="12">
    <location>
        <begin position="548"/>
        <end position="571"/>
    </location>
</feature>
<evidence type="ECO:0000313" key="14">
    <source>
        <dbReference type="Proteomes" id="UP000075883"/>
    </source>
</evidence>
<feature type="compositionally biased region" description="Basic and acidic residues" evidence="12">
    <location>
        <begin position="1116"/>
        <end position="1127"/>
    </location>
</feature>
<evidence type="ECO:0000256" key="5">
    <source>
        <dbReference type="ARBA" id="ARBA00022618"/>
    </source>
</evidence>
<protein>
    <submittedName>
        <fullName evidence="13">Uncharacterized protein</fullName>
    </submittedName>
</protein>
<feature type="region of interest" description="Disordered" evidence="12">
    <location>
        <begin position="1"/>
        <end position="332"/>
    </location>
</feature>
<feature type="region of interest" description="Disordered" evidence="12">
    <location>
        <begin position="595"/>
        <end position="646"/>
    </location>
</feature>
<feature type="region of interest" description="Disordered" evidence="12">
    <location>
        <begin position="1086"/>
        <end position="1133"/>
    </location>
</feature>
<feature type="compositionally biased region" description="Basic and acidic residues" evidence="12">
    <location>
        <begin position="153"/>
        <end position="166"/>
    </location>
</feature>
<dbReference type="EMBL" id="AXCM01000113">
    <property type="status" value="NOT_ANNOTATED_CDS"/>
    <property type="molecule type" value="Genomic_DNA"/>
</dbReference>
<dbReference type="GO" id="GO:0007076">
    <property type="term" value="P:mitotic chromosome condensation"/>
    <property type="evidence" value="ECO:0007669"/>
    <property type="project" value="TreeGrafter"/>
</dbReference>
<keyword evidence="10" id="KW-0539">Nucleus</keyword>
<feature type="compositionally biased region" description="Basic and acidic residues" evidence="12">
    <location>
        <begin position="1"/>
        <end position="26"/>
    </location>
</feature>
<evidence type="ECO:0000256" key="8">
    <source>
        <dbReference type="ARBA" id="ARBA00023125"/>
    </source>
</evidence>
<dbReference type="GO" id="GO:0005874">
    <property type="term" value="C:microtubule"/>
    <property type="evidence" value="ECO:0007669"/>
    <property type="project" value="UniProtKB-KW"/>
</dbReference>
<feature type="region of interest" description="Disordered" evidence="12">
    <location>
        <begin position="511"/>
        <end position="532"/>
    </location>
</feature>
<evidence type="ECO:0000256" key="11">
    <source>
        <dbReference type="ARBA" id="ARBA00023306"/>
    </source>
</evidence>
<dbReference type="VEuPathDB" id="VectorBase:ACUA027791"/>
<proteinExistence type="inferred from homology"/>
<sequence length="1325" mass="145292">MNRLEESESTPKKRNLRDETVVKEAITKSGRKVKRPAHLDSPERTPSASPSETRKSVAVRVKKATEPYAVTPSKRTATKEKHSPEEVKGSRKTITASSKTISEHSDTPKRNKEKRQMSSAVDDATGISKSGRKIKIPAKLIEFESDVLNSPRKNNDQNEPAKDKLAKTPSRSKATASLTVEQQPDEQEGKSPAVRKTPGRRAKSVAPDPLEVNTVRTPKRRGVTSLFSKEIPAESASSEPTHSKTPGKRITKTLLGVDVKASPKTPRSRARSVAPVKEVKDEIQLAQNDSESASKAYENTTKTASRRVGKTVVQPTGNERSDTVLDVPKTPGRRVAKSMINASAVTTLDIESTEAKSQSPKTTARRHKSIAVGKAQMVNTDIESVVEANGSAKDGKITAALEEPLTRSGRKIKPKKVFDFEHDEKSTEQEKISIEGRRKRKVDNTDESMKSPTKKKMIEHAEAQTPKLKGQPESNMSVLDASEVSVSRSGRKIKPKKMFGFAEDGETTTNIVHITGSSPSKEATSSSSIVELKSSPRAMAIVQNMEELIEDPETDQKKTYTPSELKKQQHLIDETDRAIVSSEPVIIRTSIGFGKPTARKPMALPEETGKAEGDDCTKSTANITPPRTDVQTIGSSRSGRKIKPKKFFDTDDELAAVSPQSILTTKANESVQLPSVQSPKQQVIEEQESEHLNITAPIHNVVADKVLNSAEGIDIPEGPVKFVTDATVGNPGDDGIEDQSKHQIKSDEPQKDTESDHSDVVMTPEEDLDVMKEKETLETIDEKLNTAKEVIVAEQVEEKVDIPEKQQMLPEENNFENIRKSEGSETIPLHSEEDEIMKGSSFDVSDIKKSPLVEDSSVKNIESPLALADNPEEESFGSIEYLEDEMNNIVEHIKKPSHQSKDSSAENGNSASAIPTIVFIPETPAQNVLNETYSPAKHNSSIIDITADTPCPVVAAAAPRTPDTKLTERDANDKCSPDKPPEVIEIMDSPAVAAFCKQINEETVNGANGGSATSTPLAVRPLVQQPVNECVNNEPLNVQYESRKRSLSTSAVDTTIKRNVTFHSPANCTMLVETIDERLMLKSLQDQQQQRLETMEKQETSSKSIGEKLRKPRKRSLSEHKPSEMKRNKSSKLPNFKSIHAKHFDRMESLAEFMKRKETRAKQIHSACSPATKLLAQPVSSGSGAAGVSLVEKKIPSSSTKPFIFKSAGGGIPVPSAGLFVKRTKEGQAATIAAPSIEKKPIASDRERMVNRLKQFQATFKPKQISTDTSAVPVSGSLASTTTTTVAGERPIELMRSKQSKILKGVRTNRRFELQMKHRDNLQHQ</sequence>
<feature type="region of interest" description="Disordered" evidence="12">
    <location>
        <begin position="726"/>
        <end position="767"/>
    </location>
</feature>
<keyword evidence="9" id="KW-0206">Cytoskeleton</keyword>
<dbReference type="GO" id="GO:0072686">
    <property type="term" value="C:mitotic spindle"/>
    <property type="evidence" value="ECO:0007669"/>
    <property type="project" value="TreeGrafter"/>
</dbReference>
<evidence type="ECO:0000256" key="3">
    <source>
        <dbReference type="ARBA" id="ARBA00009702"/>
    </source>
</evidence>
<evidence type="ECO:0000256" key="10">
    <source>
        <dbReference type="ARBA" id="ARBA00023242"/>
    </source>
</evidence>
<evidence type="ECO:0000256" key="4">
    <source>
        <dbReference type="ARBA" id="ARBA00022490"/>
    </source>
</evidence>
<feature type="compositionally biased region" description="Polar residues" evidence="12">
    <location>
        <begin position="235"/>
        <end position="244"/>
    </location>
</feature>
<feature type="compositionally biased region" description="Basic and acidic residues" evidence="12">
    <location>
        <begin position="77"/>
        <end position="89"/>
    </location>
</feature>
<feature type="compositionally biased region" description="Polar residues" evidence="12">
    <location>
        <begin position="350"/>
        <end position="362"/>
    </location>
</feature>
<name>A0A182MW93_9DIPT</name>
<feature type="compositionally biased region" description="Low complexity" evidence="12">
    <location>
        <begin position="517"/>
        <end position="528"/>
    </location>
</feature>
<dbReference type="GO" id="GO:0005730">
    <property type="term" value="C:nucleolus"/>
    <property type="evidence" value="ECO:0007669"/>
    <property type="project" value="TreeGrafter"/>
</dbReference>
<feature type="compositionally biased region" description="Basic and acidic residues" evidence="12">
    <location>
        <begin position="101"/>
        <end position="116"/>
    </location>
</feature>
<evidence type="ECO:0000256" key="9">
    <source>
        <dbReference type="ARBA" id="ARBA00023212"/>
    </source>
</evidence>
<dbReference type="PANTHER" id="PTHR15874:SF1">
    <property type="entry name" value="NUCLEOLAR AND SPINDLE-ASSOCIATED PROTEIN 1"/>
    <property type="match status" value="1"/>
</dbReference>
<dbReference type="GO" id="GO:0008017">
    <property type="term" value="F:microtubule binding"/>
    <property type="evidence" value="ECO:0007669"/>
    <property type="project" value="TreeGrafter"/>
</dbReference>
<keyword evidence="5" id="KW-0132">Cell division</keyword>
<feature type="compositionally biased region" description="Basic and acidic residues" evidence="12">
    <location>
        <begin position="554"/>
        <end position="571"/>
    </location>
</feature>
<keyword evidence="4" id="KW-0963">Cytoplasm</keyword>
<evidence type="ECO:0000256" key="7">
    <source>
        <dbReference type="ARBA" id="ARBA00022776"/>
    </source>
</evidence>
<feature type="compositionally biased region" description="Basic and acidic residues" evidence="12">
    <location>
        <begin position="738"/>
        <end position="759"/>
    </location>
</feature>
<keyword evidence="6" id="KW-0493">Microtubule</keyword>
<keyword evidence="8" id="KW-0238">DNA-binding</keyword>
<evidence type="ECO:0000256" key="12">
    <source>
        <dbReference type="SAM" id="MobiDB-lite"/>
    </source>
</evidence>
<dbReference type="PANTHER" id="PTHR15874">
    <property type="entry name" value="NUCLEOLAR AND SPINDLE-ASSOCIATED PROTEIN 1"/>
    <property type="match status" value="1"/>
</dbReference>
<dbReference type="GO" id="GO:0040001">
    <property type="term" value="P:establishment of mitotic spindle localization"/>
    <property type="evidence" value="ECO:0007669"/>
    <property type="project" value="InterPro"/>
</dbReference>
<dbReference type="Proteomes" id="UP000075883">
    <property type="component" value="Unassembled WGS sequence"/>
</dbReference>
<comment type="subcellular location">
    <subcellularLocation>
        <location evidence="2">Cytoplasm</location>
        <location evidence="2">Cytoskeleton</location>
        <location evidence="2">Spindle</location>
    </subcellularLocation>
    <subcellularLocation>
        <location evidence="1">Nucleus</location>
    </subcellularLocation>
</comment>
<feature type="compositionally biased region" description="Polar residues" evidence="12">
    <location>
        <begin position="169"/>
        <end position="182"/>
    </location>
</feature>
<feature type="compositionally biased region" description="Polar residues" evidence="12">
    <location>
        <begin position="618"/>
        <end position="637"/>
    </location>
</feature>
<keyword evidence="11" id="KW-0131">Cell cycle</keyword>
<evidence type="ECO:0000256" key="6">
    <source>
        <dbReference type="ARBA" id="ARBA00022701"/>
    </source>
</evidence>
<feature type="compositionally biased region" description="Polar residues" evidence="12">
    <location>
        <begin position="285"/>
        <end position="303"/>
    </location>
</feature>
<dbReference type="EnsemblMetazoa" id="ACUA027791-RA">
    <property type="protein sequence ID" value="ACUA027791-PA"/>
    <property type="gene ID" value="ACUA027791"/>
</dbReference>
<comment type="similarity">
    <text evidence="3">Belongs to the NUSAP family.</text>
</comment>
<organism evidence="13 14">
    <name type="scientific">Anopheles culicifacies</name>
    <dbReference type="NCBI Taxonomy" id="139723"/>
    <lineage>
        <taxon>Eukaryota</taxon>
        <taxon>Metazoa</taxon>
        <taxon>Ecdysozoa</taxon>
        <taxon>Arthropoda</taxon>
        <taxon>Hexapoda</taxon>
        <taxon>Insecta</taxon>
        <taxon>Pterygota</taxon>
        <taxon>Neoptera</taxon>
        <taxon>Endopterygota</taxon>
        <taxon>Diptera</taxon>
        <taxon>Nematocera</taxon>
        <taxon>Culicoidea</taxon>
        <taxon>Culicidae</taxon>
        <taxon>Anophelinae</taxon>
        <taxon>Anopheles</taxon>
        <taxon>culicifacies species complex</taxon>
    </lineage>
</organism>
<accession>A0A182MW93</accession>
<feature type="region of interest" description="Disordered" evidence="12">
    <location>
        <begin position="350"/>
        <end position="370"/>
    </location>
</feature>
<feature type="compositionally biased region" description="Basic and acidic residues" evidence="12">
    <location>
        <begin position="1093"/>
        <end position="1109"/>
    </location>
</feature>
<dbReference type="InterPro" id="IPR026756">
    <property type="entry name" value="NuSAP"/>
</dbReference>
<keyword evidence="7" id="KW-0498">Mitosis</keyword>
<evidence type="ECO:0000256" key="2">
    <source>
        <dbReference type="ARBA" id="ARBA00004186"/>
    </source>
</evidence>
<feature type="compositionally biased region" description="Basic and acidic residues" evidence="12">
    <location>
        <begin position="417"/>
        <end position="449"/>
    </location>
</feature>
<feature type="region of interest" description="Disordered" evidence="12">
    <location>
        <begin position="417"/>
        <end position="491"/>
    </location>
</feature>
<keyword evidence="14" id="KW-1185">Reference proteome</keyword>
<evidence type="ECO:0000256" key="1">
    <source>
        <dbReference type="ARBA" id="ARBA00004123"/>
    </source>
</evidence>
<feature type="compositionally biased region" description="Basic and acidic residues" evidence="12">
    <location>
        <begin position="607"/>
        <end position="617"/>
    </location>
</feature>
<dbReference type="GO" id="GO:0000281">
    <property type="term" value="P:mitotic cytokinesis"/>
    <property type="evidence" value="ECO:0007669"/>
    <property type="project" value="InterPro"/>
</dbReference>
<dbReference type="GO" id="GO:0003677">
    <property type="term" value="F:DNA binding"/>
    <property type="evidence" value="ECO:0007669"/>
    <property type="project" value="UniProtKB-KW"/>
</dbReference>
<evidence type="ECO:0000313" key="13">
    <source>
        <dbReference type="EnsemblMetazoa" id="ACUA027791-PA"/>
    </source>
</evidence>
<reference evidence="13" key="2">
    <citation type="submission" date="2020-05" db="UniProtKB">
        <authorList>
            <consortium name="EnsemblMetazoa"/>
        </authorList>
    </citation>
    <scope>IDENTIFICATION</scope>
    <source>
        <strain evidence="13">A-37</strain>
    </source>
</reference>
<reference evidence="14" key="1">
    <citation type="submission" date="2013-09" db="EMBL/GenBank/DDBJ databases">
        <title>The Genome Sequence of Anopheles culicifacies species A.</title>
        <authorList>
            <consortium name="The Broad Institute Genomics Platform"/>
            <person name="Neafsey D.E."/>
            <person name="Besansky N."/>
            <person name="Howell P."/>
            <person name="Walton C."/>
            <person name="Young S.K."/>
            <person name="Zeng Q."/>
            <person name="Gargeya S."/>
            <person name="Fitzgerald M."/>
            <person name="Haas B."/>
            <person name="Abouelleil A."/>
            <person name="Allen A.W."/>
            <person name="Alvarado L."/>
            <person name="Arachchi H.M."/>
            <person name="Berlin A.M."/>
            <person name="Chapman S.B."/>
            <person name="Gainer-Dewar J."/>
            <person name="Goldberg J."/>
            <person name="Griggs A."/>
            <person name="Gujja S."/>
            <person name="Hansen M."/>
            <person name="Howarth C."/>
            <person name="Imamovic A."/>
            <person name="Ireland A."/>
            <person name="Larimer J."/>
            <person name="McCowan C."/>
            <person name="Murphy C."/>
            <person name="Pearson M."/>
            <person name="Poon T.W."/>
            <person name="Priest M."/>
            <person name="Roberts A."/>
            <person name="Saif S."/>
            <person name="Shea T."/>
            <person name="Sisk P."/>
            <person name="Sykes S."/>
            <person name="Wortman J."/>
            <person name="Nusbaum C."/>
            <person name="Birren B."/>
        </authorList>
    </citation>
    <scope>NUCLEOTIDE SEQUENCE [LARGE SCALE GENOMIC DNA]</scope>
    <source>
        <strain evidence="14">A-37</strain>
    </source>
</reference>